<name>C1E1G1_MICCC</name>
<evidence type="ECO:0000256" key="2">
    <source>
        <dbReference type="ARBA" id="ARBA00022723"/>
    </source>
</evidence>
<dbReference type="OMA" id="HSFTVWY"/>
<dbReference type="GO" id="GO:0071456">
    <property type="term" value="P:cellular response to hypoxia"/>
    <property type="evidence" value="ECO:0007669"/>
    <property type="project" value="TreeGrafter"/>
</dbReference>
<feature type="region of interest" description="Disordered" evidence="7">
    <location>
        <begin position="110"/>
        <end position="246"/>
    </location>
</feature>
<dbReference type="PANTHER" id="PTHR12907:SF26">
    <property type="entry name" value="HIF PROLYL HYDROXYLASE, ISOFORM C"/>
    <property type="match status" value="1"/>
</dbReference>
<dbReference type="PANTHER" id="PTHR12907">
    <property type="entry name" value="EGL NINE HOMOLOG-RELATED"/>
    <property type="match status" value="1"/>
</dbReference>
<evidence type="ECO:0000256" key="5">
    <source>
        <dbReference type="ARBA" id="ARBA00023002"/>
    </source>
</evidence>
<evidence type="ECO:0000256" key="4">
    <source>
        <dbReference type="ARBA" id="ARBA00022964"/>
    </source>
</evidence>
<evidence type="ECO:0000256" key="7">
    <source>
        <dbReference type="SAM" id="MobiDB-lite"/>
    </source>
</evidence>
<dbReference type="GeneID" id="8241667"/>
<evidence type="ECO:0000313" key="9">
    <source>
        <dbReference type="EMBL" id="ACO61734.1"/>
    </source>
</evidence>
<dbReference type="AlphaFoldDB" id="C1E1G1"/>
<dbReference type="Proteomes" id="UP000002009">
    <property type="component" value="Chromosome 3"/>
</dbReference>
<dbReference type="InterPro" id="IPR006620">
    <property type="entry name" value="Pro_4_hyd_alph"/>
</dbReference>
<organism evidence="9 10">
    <name type="scientific">Micromonas commoda (strain RCC299 / NOUM17 / CCMP2709)</name>
    <name type="common">Picoplanktonic green alga</name>
    <dbReference type="NCBI Taxonomy" id="296587"/>
    <lineage>
        <taxon>Eukaryota</taxon>
        <taxon>Viridiplantae</taxon>
        <taxon>Chlorophyta</taxon>
        <taxon>Mamiellophyceae</taxon>
        <taxon>Mamiellales</taxon>
        <taxon>Mamiellaceae</taxon>
        <taxon>Micromonas</taxon>
    </lineage>
</organism>
<sequence length="586" mass="62087">MTAGEERPVVVKTRWVSAEEDEPSAPPRGNATAEERPSGGCFEAEVSLPGVTSAESIVAEIVTAAEAGAPPSLYVRAKADGGGGASLSADVPLPDGCDHREISAVKWSRKRSTLRVRFAASSPAAAGGAEDDGDDEDGAGPLAEYLRMLGVRDGEAGGSEPELEEDGDPRDGVRDPAGEKRENPSRADGKTPQPTEPTKQTPPGRAVRASGNKKKRRKNAAGRGVAATPGRQLETPGRQLETTRPGVSLSELSDDLAAQLHARGFAHAQFITRDAVCVVRDEIKRVAPLYTDGEIWLGKHDAGAQIAVKSVRGDRVFWMDPATADGGRFDAMRSMLRAIDELVLDHLARACPKRLGGLADRTHAMLAEYPGRGSRFVRHVDNTGRDGRRLTVLCYLNPDYAGEHGGALKVYDADDADGSRGVEVAPAAGTIAMFYADETPHEVLPSARSRHSFTVWYYDETEFKDAETRRGEAAAADSRAAHMPSVDGSGGSDPGATLAALDASDREAQAFVRRMMTQRLTPAGAAAAARGLGERALRTVATVFGAPDPASFVVALTQMSQSDLDELRMEITSMGMDNAPDAELVA</sequence>
<dbReference type="eggNOG" id="KOG3710">
    <property type="taxonomic scope" value="Eukaryota"/>
</dbReference>
<dbReference type="GO" id="GO:0031418">
    <property type="term" value="F:L-ascorbic acid binding"/>
    <property type="evidence" value="ECO:0007669"/>
    <property type="project" value="UniProtKB-KW"/>
</dbReference>
<evidence type="ECO:0000256" key="3">
    <source>
        <dbReference type="ARBA" id="ARBA00022896"/>
    </source>
</evidence>
<dbReference type="InParanoid" id="C1E1G1"/>
<keyword evidence="5" id="KW-0560">Oxidoreductase</keyword>
<reference evidence="9 10" key="1">
    <citation type="journal article" date="2009" name="Science">
        <title>Green evolution and dynamic adaptations revealed by genomes of the marine picoeukaryotes Micromonas.</title>
        <authorList>
            <person name="Worden A.Z."/>
            <person name="Lee J.H."/>
            <person name="Mock T."/>
            <person name="Rouze P."/>
            <person name="Simmons M.P."/>
            <person name="Aerts A.L."/>
            <person name="Allen A.E."/>
            <person name="Cuvelier M.L."/>
            <person name="Derelle E."/>
            <person name="Everett M.V."/>
            <person name="Foulon E."/>
            <person name="Grimwood J."/>
            <person name="Gundlach H."/>
            <person name="Henrissat B."/>
            <person name="Napoli C."/>
            <person name="McDonald S.M."/>
            <person name="Parker M.S."/>
            <person name="Rombauts S."/>
            <person name="Salamov A."/>
            <person name="Von Dassow P."/>
            <person name="Badger J.H."/>
            <person name="Coutinho P.M."/>
            <person name="Demir E."/>
            <person name="Dubchak I."/>
            <person name="Gentemann C."/>
            <person name="Eikrem W."/>
            <person name="Gready J.E."/>
            <person name="John U."/>
            <person name="Lanier W."/>
            <person name="Lindquist E.A."/>
            <person name="Lucas S."/>
            <person name="Mayer K.F."/>
            <person name="Moreau H."/>
            <person name="Not F."/>
            <person name="Otillar R."/>
            <person name="Panaud O."/>
            <person name="Pangilinan J."/>
            <person name="Paulsen I."/>
            <person name="Piegu B."/>
            <person name="Poliakov A."/>
            <person name="Robbens S."/>
            <person name="Schmutz J."/>
            <person name="Toulza E."/>
            <person name="Wyss T."/>
            <person name="Zelensky A."/>
            <person name="Zhou K."/>
            <person name="Armbrust E.V."/>
            <person name="Bhattacharya D."/>
            <person name="Goodenough U.W."/>
            <person name="Van de Peer Y."/>
            <person name="Grigoriev I.V."/>
        </authorList>
    </citation>
    <scope>NUCLEOTIDE SEQUENCE [LARGE SCALE GENOMIC DNA]</scope>
    <source>
        <strain evidence="10">RCC299 / NOUM17</strain>
    </source>
</reference>
<dbReference type="RefSeq" id="XP_002500476.1">
    <property type="nucleotide sequence ID" value="XM_002500430.1"/>
</dbReference>
<dbReference type="Pfam" id="PF13640">
    <property type="entry name" value="2OG-FeII_Oxy_3"/>
    <property type="match status" value="1"/>
</dbReference>
<evidence type="ECO:0000256" key="1">
    <source>
        <dbReference type="ARBA" id="ARBA00001961"/>
    </source>
</evidence>
<evidence type="ECO:0000259" key="8">
    <source>
        <dbReference type="PROSITE" id="PS51471"/>
    </source>
</evidence>
<evidence type="ECO:0000256" key="6">
    <source>
        <dbReference type="ARBA" id="ARBA00023004"/>
    </source>
</evidence>
<evidence type="ECO:0000313" key="10">
    <source>
        <dbReference type="Proteomes" id="UP000002009"/>
    </source>
</evidence>
<dbReference type="Gene3D" id="2.60.120.620">
    <property type="entry name" value="q2cbj1_9rhob like domain"/>
    <property type="match status" value="1"/>
</dbReference>
<dbReference type="GO" id="GO:0031543">
    <property type="term" value="F:peptidyl-proline dioxygenase activity"/>
    <property type="evidence" value="ECO:0007669"/>
    <property type="project" value="TreeGrafter"/>
</dbReference>
<dbReference type="GO" id="GO:0008198">
    <property type="term" value="F:ferrous iron binding"/>
    <property type="evidence" value="ECO:0007669"/>
    <property type="project" value="TreeGrafter"/>
</dbReference>
<accession>C1E1G1</accession>
<protein>
    <recommendedName>
        <fullName evidence="8">Fe2OG dioxygenase domain-containing protein</fullName>
    </recommendedName>
</protein>
<proteinExistence type="predicted"/>
<dbReference type="OrthoDB" id="76265at2759"/>
<feature type="compositionally biased region" description="Low complexity" evidence="7">
    <location>
        <begin position="190"/>
        <end position="203"/>
    </location>
</feature>
<dbReference type="InterPro" id="IPR051559">
    <property type="entry name" value="HIF_prolyl_hydroxylases"/>
</dbReference>
<gene>
    <name evidence="9" type="ORF">MICPUN_56860</name>
</gene>
<feature type="region of interest" description="Disordered" evidence="7">
    <location>
        <begin position="468"/>
        <end position="497"/>
    </location>
</feature>
<feature type="compositionally biased region" description="Low complexity" evidence="7">
    <location>
        <begin position="119"/>
        <end position="128"/>
    </location>
</feature>
<dbReference type="InterPro" id="IPR044862">
    <property type="entry name" value="Pro_4_hyd_alph_FE2OG_OXY"/>
</dbReference>
<keyword evidence="2" id="KW-0479">Metal-binding</keyword>
<feature type="region of interest" description="Disordered" evidence="7">
    <location>
        <begin position="1"/>
        <end position="41"/>
    </location>
</feature>
<dbReference type="SMART" id="SM00702">
    <property type="entry name" value="P4Hc"/>
    <property type="match status" value="1"/>
</dbReference>
<keyword evidence="10" id="KW-1185">Reference proteome</keyword>
<dbReference type="PROSITE" id="PS51471">
    <property type="entry name" value="FE2OG_OXY"/>
    <property type="match status" value="1"/>
</dbReference>
<dbReference type="InterPro" id="IPR005123">
    <property type="entry name" value="Oxoglu/Fe-dep_dioxygenase_dom"/>
</dbReference>
<feature type="domain" description="Fe2OG dioxygenase" evidence="8">
    <location>
        <begin position="360"/>
        <end position="459"/>
    </location>
</feature>
<feature type="compositionally biased region" description="Acidic residues" evidence="7">
    <location>
        <begin position="129"/>
        <end position="138"/>
    </location>
</feature>
<keyword evidence="6" id="KW-0408">Iron</keyword>
<keyword evidence="4" id="KW-0223">Dioxygenase</keyword>
<feature type="compositionally biased region" description="Basic and acidic residues" evidence="7">
    <location>
        <begin position="169"/>
        <end position="189"/>
    </location>
</feature>
<dbReference type="KEGG" id="mis:MICPUN_56860"/>
<feature type="compositionally biased region" description="Basic residues" evidence="7">
    <location>
        <begin position="211"/>
        <end position="220"/>
    </location>
</feature>
<comment type="cofactor">
    <cofactor evidence="1">
        <name>L-ascorbate</name>
        <dbReference type="ChEBI" id="CHEBI:38290"/>
    </cofactor>
</comment>
<dbReference type="EMBL" id="CP001324">
    <property type="protein sequence ID" value="ACO61734.1"/>
    <property type="molecule type" value="Genomic_DNA"/>
</dbReference>
<keyword evidence="3" id="KW-0847">Vitamin C</keyword>